<protein>
    <recommendedName>
        <fullName evidence="11">C2H2-type domain-containing protein</fullName>
    </recommendedName>
</protein>
<dbReference type="PANTHER" id="PTHR46352:SF1">
    <property type="entry name" value="PROTEIN SENSITIVE TO PROTON RHIZOTOXICITY 1"/>
    <property type="match status" value="1"/>
</dbReference>
<evidence type="ECO:0000256" key="4">
    <source>
        <dbReference type="ARBA" id="ARBA00022771"/>
    </source>
</evidence>
<keyword evidence="8" id="KW-0539">Nucleus</keyword>
<dbReference type="EnsemblPlants" id="ONIVA01G43630.1">
    <property type="protein sequence ID" value="ONIVA01G43630.1"/>
    <property type="gene ID" value="ONIVA01G43630"/>
</dbReference>
<dbReference type="eggNOG" id="KOG1721">
    <property type="taxonomic scope" value="Eukaryota"/>
</dbReference>
<name>A0A0E0FWB8_ORYNI</name>
<dbReference type="Pfam" id="PF23118">
    <property type="entry name" value="zf-C2H2_STOP2_C"/>
    <property type="match status" value="1"/>
</dbReference>
<evidence type="ECO:0000256" key="2">
    <source>
        <dbReference type="ARBA" id="ARBA00022723"/>
    </source>
</evidence>
<evidence type="ECO:0000259" key="11">
    <source>
        <dbReference type="PROSITE" id="PS50157"/>
    </source>
</evidence>
<keyword evidence="5" id="KW-0862">Zinc</keyword>
<dbReference type="GO" id="GO:0010447">
    <property type="term" value="P:response to acidic pH"/>
    <property type="evidence" value="ECO:0007669"/>
    <property type="project" value="InterPro"/>
</dbReference>
<dbReference type="InterPro" id="IPR058196">
    <property type="entry name" value="zf-C2H2_STOP1/2_C"/>
</dbReference>
<reference evidence="12" key="1">
    <citation type="submission" date="2015-04" db="UniProtKB">
        <authorList>
            <consortium name="EnsemblPlants"/>
        </authorList>
    </citation>
    <scope>IDENTIFICATION</scope>
    <source>
        <strain evidence="12">SL10</strain>
    </source>
</reference>
<dbReference type="SUPFAM" id="SSF57667">
    <property type="entry name" value="beta-beta-alpha zinc fingers"/>
    <property type="match status" value="1"/>
</dbReference>
<reference evidence="12" key="2">
    <citation type="submission" date="2018-04" db="EMBL/GenBank/DDBJ databases">
        <title>OnivRS2 (Oryza nivara Reference Sequence Version 2).</title>
        <authorList>
            <person name="Zhang J."/>
            <person name="Kudrna D."/>
            <person name="Lee S."/>
            <person name="Talag J."/>
            <person name="Rajasekar S."/>
            <person name="Welchert J."/>
            <person name="Hsing Y.-I."/>
            <person name="Wing R.A."/>
        </authorList>
    </citation>
    <scope>NUCLEOTIDE SEQUENCE [LARGE SCALE GENOMIC DNA]</scope>
</reference>
<keyword evidence="6" id="KW-0805">Transcription regulation</keyword>
<dbReference type="PANTHER" id="PTHR46352">
    <property type="entry name" value="PROTEIN SENSITIVE TO PROTON RHIZOTOXICITY 1"/>
    <property type="match status" value="1"/>
</dbReference>
<dbReference type="Pfam" id="PF23115">
    <property type="entry name" value="zf-C2H2_STOP2_3rd"/>
    <property type="match status" value="1"/>
</dbReference>
<dbReference type="PROSITE" id="PS00028">
    <property type="entry name" value="ZINC_FINGER_C2H2_1"/>
    <property type="match status" value="1"/>
</dbReference>
<evidence type="ECO:0000256" key="1">
    <source>
        <dbReference type="ARBA" id="ARBA00004123"/>
    </source>
</evidence>
<feature type="compositionally biased region" description="Basic and acidic residues" evidence="10">
    <location>
        <begin position="358"/>
        <end position="374"/>
    </location>
</feature>
<dbReference type="HOGENOM" id="CLU_029078_0_0_1"/>
<dbReference type="PROSITE" id="PS50157">
    <property type="entry name" value="ZINC_FINGER_C2H2_2"/>
    <property type="match status" value="1"/>
</dbReference>
<dbReference type="GO" id="GO:0008270">
    <property type="term" value="F:zinc ion binding"/>
    <property type="evidence" value="ECO:0007669"/>
    <property type="project" value="UniProtKB-KW"/>
</dbReference>
<keyword evidence="2" id="KW-0479">Metal-binding</keyword>
<evidence type="ECO:0000313" key="12">
    <source>
        <dbReference type="EnsemblPlants" id="ONIVA01G43630.1"/>
    </source>
</evidence>
<comment type="subcellular location">
    <subcellularLocation>
        <location evidence="1">Nucleus</location>
    </subcellularLocation>
</comment>
<dbReference type="Gene3D" id="3.30.160.60">
    <property type="entry name" value="Classic Zinc Finger"/>
    <property type="match status" value="1"/>
</dbReference>
<feature type="compositionally biased region" description="Polar residues" evidence="10">
    <location>
        <begin position="133"/>
        <end position="152"/>
    </location>
</feature>
<feature type="region of interest" description="Disordered" evidence="10">
    <location>
        <begin position="104"/>
        <end position="152"/>
    </location>
</feature>
<proteinExistence type="predicted"/>
<feature type="region of interest" description="Disordered" evidence="10">
    <location>
        <begin position="1"/>
        <end position="20"/>
    </location>
</feature>
<keyword evidence="4 9" id="KW-0863">Zinc-finger</keyword>
<dbReference type="InterPro" id="IPR013087">
    <property type="entry name" value="Znf_C2H2_type"/>
</dbReference>
<evidence type="ECO:0000313" key="13">
    <source>
        <dbReference type="Proteomes" id="UP000006591"/>
    </source>
</evidence>
<keyword evidence="7" id="KW-0804">Transcription</keyword>
<keyword evidence="3" id="KW-0677">Repeat</keyword>
<evidence type="ECO:0000256" key="5">
    <source>
        <dbReference type="ARBA" id="ARBA00022833"/>
    </source>
</evidence>
<dbReference type="Gramene" id="ONIVA01G43630.1">
    <property type="protein sequence ID" value="ONIVA01G43630.1"/>
    <property type="gene ID" value="ONIVA01G43630"/>
</dbReference>
<dbReference type="OMA" id="NTLCAPM"/>
<dbReference type="GO" id="GO:0010044">
    <property type="term" value="P:response to aluminum ion"/>
    <property type="evidence" value="ECO:0007669"/>
    <property type="project" value="InterPro"/>
</dbReference>
<evidence type="ECO:0000256" key="6">
    <source>
        <dbReference type="ARBA" id="ARBA00023015"/>
    </source>
</evidence>
<feature type="domain" description="C2H2-type" evidence="11">
    <location>
        <begin position="396"/>
        <end position="423"/>
    </location>
</feature>
<dbReference type="InterPro" id="IPR044300">
    <property type="entry name" value="STOP1/2"/>
</dbReference>
<keyword evidence="13" id="KW-1185">Reference proteome</keyword>
<evidence type="ECO:0000256" key="7">
    <source>
        <dbReference type="ARBA" id="ARBA00023163"/>
    </source>
</evidence>
<evidence type="ECO:0000256" key="8">
    <source>
        <dbReference type="ARBA" id="ARBA00023242"/>
    </source>
</evidence>
<sequence>MENCLRSTGARNQQGCSSYKATHPPSRVPFLLPCGASNSTRVLLHLQLHIRSDPCYLVPPLSLLRNRLAVRHHGDSTSISPRSPSTPPLAAAAALAVAVASADPIPIHPGDREQGAGGLGRSSETSLKALPSMASNATRNTDPDQQGVRFSSMDQPPCFARPGQSFPAFPPLFGVQSSSLYLPDDIEAKIGNQFESNPSPNNPTMDWDPQAMLSNLSFLEQKIKQVKDIVQSMSNRESQVAGGSSEAQAKQQLVTADLTCIIIQLISTAGSLLPSMKNPISSNPALRHLSNTLCAPMILGTNCNLRPSANDEATIPDISKTHDYEELMNSLNTTQAESDEMMNCQNPCGGEGSEPIPMEDHDVKESDDGGERENLPPGSYVVLQLEKEEILAPHTHFCLICGKGFKRDANLRMHMRGHGDEYKTAAALAKPSKDSSSESAPVTRYSCPYVGCKRNKEHKKFQPLKTILCVKNHYKRSHCDKSYTCSRCNTKKFSVIADLKTHEKHCGRDKWLCSCGTTFSRKDKLFGHVALFQGHTPALPMDDIKVTGASEQPQGSEAMNTMVGSAGYNFPGSSSDDIPNLDMKMADDPRYFSPLSFDPCFGGLDDFTRPGFDISENPFSFLPSGSCSFGQQNGDS</sequence>
<evidence type="ECO:0000256" key="3">
    <source>
        <dbReference type="ARBA" id="ARBA00022737"/>
    </source>
</evidence>
<accession>A0A0E0FWB8</accession>
<dbReference type="InterPro" id="IPR059161">
    <property type="entry name" value="Znf-C2H2_STOP1/2_3rd"/>
</dbReference>
<dbReference type="InterPro" id="IPR036236">
    <property type="entry name" value="Znf_C2H2_sf"/>
</dbReference>
<dbReference type="AlphaFoldDB" id="A0A0E0FWB8"/>
<dbReference type="Proteomes" id="UP000006591">
    <property type="component" value="Chromosome 1"/>
</dbReference>
<feature type="region of interest" description="Disordered" evidence="10">
    <location>
        <begin position="348"/>
        <end position="375"/>
    </location>
</feature>
<organism evidence="12">
    <name type="scientific">Oryza nivara</name>
    <name type="common">Indian wild rice</name>
    <name type="synonym">Oryza sativa f. spontanea</name>
    <dbReference type="NCBI Taxonomy" id="4536"/>
    <lineage>
        <taxon>Eukaryota</taxon>
        <taxon>Viridiplantae</taxon>
        <taxon>Streptophyta</taxon>
        <taxon>Embryophyta</taxon>
        <taxon>Tracheophyta</taxon>
        <taxon>Spermatophyta</taxon>
        <taxon>Magnoliopsida</taxon>
        <taxon>Liliopsida</taxon>
        <taxon>Poales</taxon>
        <taxon>Poaceae</taxon>
        <taxon>BOP clade</taxon>
        <taxon>Oryzoideae</taxon>
        <taxon>Oryzeae</taxon>
        <taxon>Oryzinae</taxon>
        <taxon>Oryza</taxon>
    </lineage>
</organism>
<evidence type="ECO:0000256" key="10">
    <source>
        <dbReference type="SAM" id="MobiDB-lite"/>
    </source>
</evidence>
<evidence type="ECO:0000256" key="9">
    <source>
        <dbReference type="PROSITE-ProRule" id="PRU00042"/>
    </source>
</evidence>
<dbReference type="SMART" id="SM00355">
    <property type="entry name" value="ZnF_C2H2"/>
    <property type="match status" value="3"/>
</dbReference>
<dbReference type="STRING" id="4536.A0A0E0FWB8"/>